<evidence type="ECO:0000256" key="4">
    <source>
        <dbReference type="ARBA" id="ARBA00023136"/>
    </source>
</evidence>
<keyword evidence="3 5" id="KW-1133">Transmembrane helix</keyword>
<feature type="transmembrane region" description="Helical" evidence="5">
    <location>
        <begin position="6"/>
        <end position="23"/>
    </location>
</feature>
<organism evidence="7 8">
    <name type="scientific">Pseudanabaena mucicola FACHB-723</name>
    <dbReference type="NCBI Taxonomy" id="2692860"/>
    <lineage>
        <taxon>Bacteria</taxon>
        <taxon>Bacillati</taxon>
        <taxon>Cyanobacteriota</taxon>
        <taxon>Cyanophyceae</taxon>
        <taxon>Pseudanabaenales</taxon>
        <taxon>Pseudanabaenaceae</taxon>
        <taxon>Pseudanabaena</taxon>
    </lineage>
</organism>
<dbReference type="Pfam" id="PF01957">
    <property type="entry name" value="NfeD"/>
    <property type="match status" value="1"/>
</dbReference>
<reference evidence="7 8" key="1">
    <citation type="journal article" date="2020" name="ISME J.">
        <title>Comparative genomics reveals insights into cyanobacterial evolution and habitat adaptation.</title>
        <authorList>
            <person name="Chen M.Y."/>
            <person name="Teng W.K."/>
            <person name="Zhao L."/>
            <person name="Hu C.X."/>
            <person name="Zhou Y.K."/>
            <person name="Han B.P."/>
            <person name="Song L.R."/>
            <person name="Shu W.S."/>
        </authorList>
    </citation>
    <scope>NUCLEOTIDE SEQUENCE [LARGE SCALE GENOMIC DNA]</scope>
    <source>
        <strain evidence="7 8">FACHB-723</strain>
    </source>
</reference>
<evidence type="ECO:0000256" key="3">
    <source>
        <dbReference type="ARBA" id="ARBA00022989"/>
    </source>
</evidence>
<dbReference type="PANTHER" id="PTHR33507:SF3">
    <property type="entry name" value="INNER MEMBRANE PROTEIN YBBJ"/>
    <property type="match status" value="1"/>
</dbReference>
<dbReference type="InterPro" id="IPR012340">
    <property type="entry name" value="NA-bd_OB-fold"/>
</dbReference>
<keyword evidence="2 5" id="KW-0812">Transmembrane</keyword>
<evidence type="ECO:0000256" key="1">
    <source>
        <dbReference type="ARBA" id="ARBA00004141"/>
    </source>
</evidence>
<name>A0ABR7ZY66_9CYAN</name>
<evidence type="ECO:0000256" key="5">
    <source>
        <dbReference type="SAM" id="Phobius"/>
    </source>
</evidence>
<keyword evidence="4 5" id="KW-0472">Membrane</keyword>
<comment type="caution">
    <text evidence="7">The sequence shown here is derived from an EMBL/GenBank/DDBJ whole genome shotgun (WGS) entry which is preliminary data.</text>
</comment>
<evidence type="ECO:0000256" key="2">
    <source>
        <dbReference type="ARBA" id="ARBA00022692"/>
    </source>
</evidence>
<proteinExistence type="predicted"/>
<dbReference type="InterPro" id="IPR052165">
    <property type="entry name" value="Membrane_assoc_protease"/>
</dbReference>
<evidence type="ECO:0000313" key="7">
    <source>
        <dbReference type="EMBL" id="MBD2188191.1"/>
    </source>
</evidence>
<dbReference type="PANTHER" id="PTHR33507">
    <property type="entry name" value="INNER MEMBRANE PROTEIN YBBJ"/>
    <property type="match status" value="1"/>
</dbReference>
<dbReference type="Gene3D" id="2.40.50.140">
    <property type="entry name" value="Nucleic acid-binding proteins"/>
    <property type="match status" value="1"/>
</dbReference>
<gene>
    <name evidence="7" type="ORF">H6F41_08555</name>
</gene>
<dbReference type="RefSeq" id="WP_190403047.1">
    <property type="nucleotide sequence ID" value="NZ_JACJQB010000012.1"/>
</dbReference>
<dbReference type="Proteomes" id="UP000642094">
    <property type="component" value="Unassembled WGS sequence"/>
</dbReference>
<evidence type="ECO:0000313" key="8">
    <source>
        <dbReference type="Proteomes" id="UP000642094"/>
    </source>
</evidence>
<keyword evidence="8" id="KW-1185">Reference proteome</keyword>
<dbReference type="EMBL" id="JACJQB010000012">
    <property type="protein sequence ID" value="MBD2188191.1"/>
    <property type="molecule type" value="Genomic_DNA"/>
</dbReference>
<feature type="domain" description="NfeD-like C-terminal" evidence="6">
    <location>
        <begin position="85"/>
        <end position="138"/>
    </location>
</feature>
<accession>A0ABR7ZY66</accession>
<protein>
    <submittedName>
        <fullName evidence="7">NfeD family protein</fullName>
    </submittedName>
</protein>
<evidence type="ECO:0000259" key="6">
    <source>
        <dbReference type="Pfam" id="PF01957"/>
    </source>
</evidence>
<comment type="subcellular location">
    <subcellularLocation>
        <location evidence="1">Membrane</location>
        <topology evidence="1">Multi-pass membrane protein</topology>
    </subcellularLocation>
</comment>
<sequence length="149" mass="16175">MNLLPSQVWLIIGIALCIIELLVPLPTFLIAGAMGVAALLVAVISLILPIPALQVLVWMIASGILASLSRRFIPKDSVQLKEADEGITITEIPAGKVGRVKHEGVSWRAMCDDPQIAIAAQKKVIILRRQGTTLIVVPENWLSLKEQEL</sequence>
<dbReference type="InterPro" id="IPR002810">
    <property type="entry name" value="NfeD-like_C"/>
</dbReference>